<accession>A0AAW9KY51</accession>
<feature type="region of interest" description="Disordered" evidence="1">
    <location>
        <begin position="308"/>
        <end position="336"/>
    </location>
</feature>
<reference evidence="3 4" key="1">
    <citation type="submission" date="2023-06" db="EMBL/GenBank/DDBJ databases">
        <title>Actinomyces orist ORNL 0101 HMT-893 genome.</title>
        <authorList>
            <person name="Johnston C.D."/>
            <person name="Chen T."/>
            <person name="Dewhirst F.E."/>
        </authorList>
    </citation>
    <scope>NUCLEOTIDE SEQUENCE [LARGE SCALE GENOMIC DNA]</scope>
    <source>
        <strain evidence="3 4">ORNL 0101</strain>
    </source>
</reference>
<name>A0AAW9KY51_9ACTO</name>
<keyword evidence="4" id="KW-1185">Reference proteome</keyword>
<proteinExistence type="predicted"/>
<dbReference type="InterPro" id="IPR046701">
    <property type="entry name" value="DUF6571"/>
</dbReference>
<dbReference type="EMBL" id="JAXBCZ010000001">
    <property type="protein sequence ID" value="MEA1305100.1"/>
    <property type="molecule type" value="Genomic_DNA"/>
</dbReference>
<comment type="caution">
    <text evidence="3">The sequence shown here is derived from an EMBL/GenBank/DDBJ whole genome shotgun (WGS) entry which is preliminary data.</text>
</comment>
<dbReference type="RefSeq" id="WP_322912520.1">
    <property type="nucleotide sequence ID" value="NZ_JAXBCZ010000001.1"/>
</dbReference>
<evidence type="ECO:0000259" key="2">
    <source>
        <dbReference type="Pfam" id="PF20211"/>
    </source>
</evidence>
<gene>
    <name evidence="3" type="ORF">QU665_08490</name>
</gene>
<dbReference type="Proteomes" id="UP001289581">
    <property type="component" value="Unassembled WGS sequence"/>
</dbReference>
<evidence type="ECO:0000313" key="3">
    <source>
        <dbReference type="EMBL" id="MEA1305100.1"/>
    </source>
</evidence>
<feature type="domain" description="DUF6571" evidence="2">
    <location>
        <begin position="1"/>
        <end position="605"/>
    </location>
</feature>
<sequence length="666" mass="72244">MVFIKVDLDKLGTFIKNLEDWIVDAESSRKAVRDKVSAEDPANIRDIVSDNSTMTRVTNHLSSLKGSLETRRLNVEDMNSSGVAGVAGASVYYLPDGVEDNTKNVTAYNMNARKAGNRAALELVEANEHGKSSKGRTAEEIIFEMKKHQDIPTYASAFFAITSPENYLDLMGDSIMEVSSDPEKGAAATSVFSHLFAAASKFGRNAKGMAEGYGEAVAKNDVKQASRIRMMNALLSCPTSPADYSSDFLVEYATRVENVDLKKVKASAPVLPFSWSDSVDPLSGALNAIGRNKTAALNYFSPDGKVGPLKDSSGKDIKDGDGNPIIGWQPGPKSKKRWERINGRSWDREGMVNLSSAMKANSYWRDSGDSNTAARAAWSTSESINHAATHWRKKDYDTKDLDPSALDFRSKSHSGKETLKENMAVVMGDCEKEIYGIANGTGPGEPFNSNNVGTVLYDIMDNEIAISHVNAKVGEYARQVQDNDPEDGWTLEDINEKYKMASAASGFLSEMTSKRMEDNSASVGETKNKINTGVSIFSTLGGAVVNPALGTVTTVATQSLQPMTVDAIAKASGLPRTTLTGQDQTVSHQQFEALAYQEIVNRDLSARGKPAPNAQYKASDGKWKKWTDANGNVVLPVPYDPQAGQAMHTWANHSGDNAFDQVDVYV</sequence>
<evidence type="ECO:0000313" key="4">
    <source>
        <dbReference type="Proteomes" id="UP001289581"/>
    </source>
</evidence>
<dbReference type="Pfam" id="PF20211">
    <property type="entry name" value="DUF6571"/>
    <property type="match status" value="1"/>
</dbReference>
<evidence type="ECO:0000256" key="1">
    <source>
        <dbReference type="SAM" id="MobiDB-lite"/>
    </source>
</evidence>
<protein>
    <submittedName>
        <fullName evidence="3">DUF6571 family protein</fullName>
    </submittedName>
</protein>
<dbReference type="AlphaFoldDB" id="A0AAW9KY51"/>
<feature type="compositionally biased region" description="Basic and acidic residues" evidence="1">
    <location>
        <begin position="312"/>
        <end position="321"/>
    </location>
</feature>
<organism evidence="3 4">
    <name type="scientific">Actinomyces oris</name>
    <dbReference type="NCBI Taxonomy" id="544580"/>
    <lineage>
        <taxon>Bacteria</taxon>
        <taxon>Bacillati</taxon>
        <taxon>Actinomycetota</taxon>
        <taxon>Actinomycetes</taxon>
        <taxon>Actinomycetales</taxon>
        <taxon>Actinomycetaceae</taxon>
        <taxon>Actinomyces</taxon>
    </lineage>
</organism>